<dbReference type="AlphaFoldDB" id="A0AAE1M7F5"/>
<evidence type="ECO:0000313" key="2">
    <source>
        <dbReference type="EMBL" id="KAK4256282.1"/>
    </source>
</evidence>
<name>A0AAE1M7F5_9FABA</name>
<evidence type="ECO:0000313" key="3">
    <source>
        <dbReference type="Proteomes" id="UP001293593"/>
    </source>
</evidence>
<dbReference type="SUPFAM" id="SSF56219">
    <property type="entry name" value="DNase I-like"/>
    <property type="match status" value="1"/>
</dbReference>
<reference evidence="2" key="1">
    <citation type="submission" date="2023-10" db="EMBL/GenBank/DDBJ databases">
        <title>Chromosome-level genome of the transformable northern wattle, Acacia crassicarpa.</title>
        <authorList>
            <person name="Massaro I."/>
            <person name="Sinha N.R."/>
            <person name="Poethig S."/>
            <person name="Leichty A.R."/>
        </authorList>
    </citation>
    <scope>NUCLEOTIDE SEQUENCE</scope>
    <source>
        <strain evidence="2">Acra3RX</strain>
        <tissue evidence="2">Leaf</tissue>
    </source>
</reference>
<feature type="domain" description="Endonuclease/exonuclease/phosphatase" evidence="1">
    <location>
        <begin position="6"/>
        <end position="141"/>
    </location>
</feature>
<sequence length="154" mass="17505">MNFLIWNSRGIGALSFPALIRELKSNYRLDFLAVLETRCSSDVSQSRVRQLGFPNMELIDCEGYSGGIWCFWEHSITSVSVIERHHQFTHLQVTGSASCTWMLTVVYASPTSIPRWALWDNLSHLAPSIRGPWLLGGDFNGTLLFCERRSFATF</sequence>
<dbReference type="PANTHER" id="PTHR35218:SF9">
    <property type="entry name" value="ENDONUCLEASE_EXONUCLEASE_PHOSPHATASE DOMAIN-CONTAINING PROTEIN"/>
    <property type="match status" value="1"/>
</dbReference>
<proteinExistence type="predicted"/>
<dbReference type="GO" id="GO:0003824">
    <property type="term" value="F:catalytic activity"/>
    <property type="evidence" value="ECO:0007669"/>
    <property type="project" value="InterPro"/>
</dbReference>
<gene>
    <name evidence="2" type="ORF">QN277_009167</name>
</gene>
<accession>A0AAE1M7F5</accession>
<dbReference type="Proteomes" id="UP001293593">
    <property type="component" value="Unassembled WGS sequence"/>
</dbReference>
<dbReference type="InterPro" id="IPR005135">
    <property type="entry name" value="Endo/exonuclease/phosphatase"/>
</dbReference>
<dbReference type="EMBL" id="JAWXYG010000013">
    <property type="protein sequence ID" value="KAK4256282.1"/>
    <property type="molecule type" value="Genomic_DNA"/>
</dbReference>
<comment type="caution">
    <text evidence="2">The sequence shown here is derived from an EMBL/GenBank/DDBJ whole genome shotgun (WGS) entry which is preliminary data.</text>
</comment>
<organism evidence="2 3">
    <name type="scientific">Acacia crassicarpa</name>
    <name type="common">northern wattle</name>
    <dbReference type="NCBI Taxonomy" id="499986"/>
    <lineage>
        <taxon>Eukaryota</taxon>
        <taxon>Viridiplantae</taxon>
        <taxon>Streptophyta</taxon>
        <taxon>Embryophyta</taxon>
        <taxon>Tracheophyta</taxon>
        <taxon>Spermatophyta</taxon>
        <taxon>Magnoliopsida</taxon>
        <taxon>eudicotyledons</taxon>
        <taxon>Gunneridae</taxon>
        <taxon>Pentapetalae</taxon>
        <taxon>rosids</taxon>
        <taxon>fabids</taxon>
        <taxon>Fabales</taxon>
        <taxon>Fabaceae</taxon>
        <taxon>Caesalpinioideae</taxon>
        <taxon>mimosoid clade</taxon>
        <taxon>Acacieae</taxon>
        <taxon>Acacia</taxon>
    </lineage>
</organism>
<dbReference type="Gene3D" id="3.60.10.10">
    <property type="entry name" value="Endonuclease/exonuclease/phosphatase"/>
    <property type="match status" value="1"/>
</dbReference>
<dbReference type="PANTHER" id="PTHR35218">
    <property type="entry name" value="RNASE H DOMAIN-CONTAINING PROTEIN"/>
    <property type="match status" value="1"/>
</dbReference>
<dbReference type="Pfam" id="PF03372">
    <property type="entry name" value="Exo_endo_phos"/>
    <property type="match status" value="1"/>
</dbReference>
<keyword evidence="3" id="KW-1185">Reference proteome</keyword>
<evidence type="ECO:0000259" key="1">
    <source>
        <dbReference type="Pfam" id="PF03372"/>
    </source>
</evidence>
<dbReference type="InterPro" id="IPR036691">
    <property type="entry name" value="Endo/exonu/phosph_ase_sf"/>
</dbReference>
<protein>
    <recommendedName>
        <fullName evidence="1">Endonuclease/exonuclease/phosphatase domain-containing protein</fullName>
    </recommendedName>
</protein>